<evidence type="ECO:0000256" key="6">
    <source>
        <dbReference type="ARBA" id="ARBA00022670"/>
    </source>
</evidence>
<dbReference type="FunFam" id="3.40.50.1460:FF:000008">
    <property type="entry name" value="caspase-8 isoform X1"/>
    <property type="match status" value="1"/>
</dbReference>
<dbReference type="GO" id="GO:0004197">
    <property type="term" value="F:cysteine-type endopeptidase activity"/>
    <property type="evidence" value="ECO:0007669"/>
    <property type="project" value="InterPro"/>
</dbReference>
<dbReference type="GO" id="GO:0043065">
    <property type="term" value="P:positive regulation of apoptotic process"/>
    <property type="evidence" value="ECO:0007669"/>
    <property type="project" value="UniProtKB-ARBA"/>
</dbReference>
<evidence type="ECO:0000256" key="14">
    <source>
        <dbReference type="ARBA" id="ARBA00066479"/>
    </source>
</evidence>
<gene>
    <name evidence="20" type="primary">casp8</name>
</gene>
<evidence type="ECO:0000256" key="5">
    <source>
        <dbReference type="ARBA" id="ARBA00022553"/>
    </source>
</evidence>
<dbReference type="FunFam" id="1.10.533.10:FF:000016">
    <property type="entry name" value="CASP8 and FADD-like apoptosis regulator"/>
    <property type="match status" value="1"/>
</dbReference>
<evidence type="ECO:0000259" key="19">
    <source>
        <dbReference type="PROSITE" id="PS50208"/>
    </source>
</evidence>
<evidence type="ECO:0000256" key="8">
    <source>
        <dbReference type="ARBA" id="ARBA00022737"/>
    </source>
</evidence>
<keyword evidence="7" id="KW-0053">Apoptosis</keyword>
<dbReference type="InterPro" id="IPR011600">
    <property type="entry name" value="Pept_C14_caspase"/>
</dbReference>
<dbReference type="InterPro" id="IPR011029">
    <property type="entry name" value="DEATH-like_dom_sf"/>
</dbReference>
<proteinExistence type="inferred from homology"/>
<evidence type="ECO:0000256" key="3">
    <source>
        <dbReference type="ARBA" id="ARBA00010134"/>
    </source>
</evidence>
<dbReference type="SUPFAM" id="SSF52129">
    <property type="entry name" value="Caspase-like"/>
    <property type="match status" value="1"/>
</dbReference>
<comment type="subcellular location">
    <subcellularLocation>
        <location evidence="2">Cytoplasm</location>
    </subcellularLocation>
    <subcellularLocation>
        <location evidence="1">Nucleus</location>
    </subcellularLocation>
</comment>
<feature type="domain" description="DED" evidence="17">
    <location>
        <begin position="93"/>
        <end position="172"/>
    </location>
</feature>
<evidence type="ECO:0000256" key="2">
    <source>
        <dbReference type="ARBA" id="ARBA00004496"/>
    </source>
</evidence>
<keyword evidence="10" id="KW-0788">Thiol protease</keyword>
<dbReference type="PROSITE" id="PS50168">
    <property type="entry name" value="DED"/>
    <property type="match status" value="2"/>
</dbReference>
<feature type="domain" description="DED" evidence="17">
    <location>
        <begin position="1"/>
        <end position="77"/>
    </location>
</feature>
<dbReference type="GO" id="GO:0005886">
    <property type="term" value="C:plasma membrane"/>
    <property type="evidence" value="ECO:0007669"/>
    <property type="project" value="UniProtKB-ARBA"/>
</dbReference>
<dbReference type="Pfam" id="PF01335">
    <property type="entry name" value="DED"/>
    <property type="match status" value="2"/>
</dbReference>
<evidence type="ECO:0000256" key="10">
    <source>
        <dbReference type="ARBA" id="ARBA00022807"/>
    </source>
</evidence>
<comment type="catalytic activity">
    <reaction evidence="13">
        <text>Strict requirement for Asp at position P1 and has a preferred cleavage sequence of (Leu/Asp/Val)-Glu-Thr-Asp-|-(Gly/Ser/Ala).</text>
        <dbReference type="EC" id="3.4.22.61"/>
    </reaction>
</comment>
<evidence type="ECO:0000256" key="12">
    <source>
        <dbReference type="ARBA" id="ARBA00023242"/>
    </source>
</evidence>
<dbReference type="InterPro" id="IPR001875">
    <property type="entry name" value="DED_dom"/>
</dbReference>
<dbReference type="Proteomes" id="UP000472267">
    <property type="component" value="Chromosome 18"/>
</dbReference>
<dbReference type="InterPro" id="IPR002138">
    <property type="entry name" value="Pept_C14_p10"/>
</dbReference>
<organism evidence="20 21">
    <name type="scientific">Salarias fasciatus</name>
    <name type="common">Jewelled blenny</name>
    <name type="synonym">Blennius fasciatus</name>
    <dbReference type="NCBI Taxonomy" id="181472"/>
    <lineage>
        <taxon>Eukaryota</taxon>
        <taxon>Metazoa</taxon>
        <taxon>Chordata</taxon>
        <taxon>Craniata</taxon>
        <taxon>Vertebrata</taxon>
        <taxon>Euteleostomi</taxon>
        <taxon>Actinopterygii</taxon>
        <taxon>Neopterygii</taxon>
        <taxon>Teleostei</taxon>
        <taxon>Neoteleostei</taxon>
        <taxon>Acanthomorphata</taxon>
        <taxon>Ovalentaria</taxon>
        <taxon>Blenniimorphae</taxon>
        <taxon>Blenniiformes</taxon>
        <taxon>Blennioidei</taxon>
        <taxon>Blenniidae</taxon>
        <taxon>Salariinae</taxon>
        <taxon>Salarias</taxon>
    </lineage>
</organism>
<accession>A0A672G262</accession>
<dbReference type="GO" id="GO:0032991">
    <property type="term" value="C:protein-containing complex"/>
    <property type="evidence" value="ECO:0007669"/>
    <property type="project" value="UniProtKB-ARBA"/>
</dbReference>
<feature type="domain" description="Caspase family p10" evidence="18">
    <location>
        <begin position="370"/>
        <end position="453"/>
    </location>
</feature>
<sequence>MDRLLLSRIDEQLDSSEVAALRFLCLDFVNRKRLEGIGDAKDLFLRLQEQGLLENNVFLSELLRTLRRADLLRRLGTQNRQPLETDSTPVLSDYRKMLYRIYEDLTKENFEKMTFLLNGKLPRRQIEMSNTALDVFAEMEKADLMSNTNVDELYRVLQELDQELALIAMIIMCVVVVLFFCSDIEASVYPDAQPSISSRSPPDEAEYYAMNHQPRGLCVIINNENFIGFELAPRKGTHEDERALKELFRRLGFTVKVYNDLTGEQIRQEIENISRRNFLNDDALVVCVLSHGELGCVFGTDEKKVFLRELTFPFTSDRAATLAGKPKLFFIQACQGGSYQKGSVPLPPMEDTENQTNLEEDAGPIHGETVPSHADFLLGMATVQECKSFRHTSRGSIYIQELCRQLTRSAESDTPDDILSVLTRVNREVGRGDYLKRKQMPEPKYTLTKKVVLKFI</sequence>
<feature type="domain" description="Caspase family p20" evidence="19">
    <location>
        <begin position="214"/>
        <end position="338"/>
    </location>
</feature>
<evidence type="ECO:0000256" key="13">
    <source>
        <dbReference type="ARBA" id="ARBA00051626"/>
    </source>
</evidence>
<dbReference type="EC" id="3.4.22.61" evidence="14"/>
<dbReference type="Ensembl" id="ENSSFAT00005005454.1">
    <property type="protein sequence ID" value="ENSSFAP00005005154.1"/>
    <property type="gene ID" value="ENSSFAG00005003286.1"/>
</dbReference>
<dbReference type="Pfam" id="PF00656">
    <property type="entry name" value="Peptidase_C14"/>
    <property type="match status" value="1"/>
</dbReference>
<keyword evidence="4" id="KW-0963">Cytoplasm</keyword>
<dbReference type="Gene3D" id="1.10.533.10">
    <property type="entry name" value="Death Domain, Fas"/>
    <property type="match status" value="2"/>
</dbReference>
<dbReference type="PROSITE" id="PS50208">
    <property type="entry name" value="CASPASE_P20"/>
    <property type="match status" value="1"/>
</dbReference>
<reference evidence="20" key="2">
    <citation type="submission" date="2025-08" db="UniProtKB">
        <authorList>
            <consortium name="Ensembl"/>
        </authorList>
    </citation>
    <scope>IDENTIFICATION</scope>
</reference>
<dbReference type="GO" id="GO:0006508">
    <property type="term" value="P:proteolysis"/>
    <property type="evidence" value="ECO:0007669"/>
    <property type="project" value="UniProtKB-KW"/>
</dbReference>
<evidence type="ECO:0000313" key="20">
    <source>
        <dbReference type="Ensembl" id="ENSSFAP00005005154.1"/>
    </source>
</evidence>
<dbReference type="CDD" id="cd08334">
    <property type="entry name" value="DED_Caspase_8_10_r2"/>
    <property type="match status" value="1"/>
</dbReference>
<evidence type="ECO:0000256" key="11">
    <source>
        <dbReference type="ARBA" id="ARBA00023145"/>
    </source>
</evidence>
<dbReference type="PANTHER" id="PTHR48169">
    <property type="entry name" value="DED DOMAIN-CONTAINING PROTEIN"/>
    <property type="match status" value="1"/>
</dbReference>
<dbReference type="PROSITE" id="PS50207">
    <property type="entry name" value="CASPASE_P10"/>
    <property type="match status" value="1"/>
</dbReference>
<keyword evidence="11" id="KW-0865">Zymogen</keyword>
<dbReference type="AlphaFoldDB" id="A0A672G262"/>
<evidence type="ECO:0000256" key="7">
    <source>
        <dbReference type="ARBA" id="ARBA00022703"/>
    </source>
</evidence>
<dbReference type="SMART" id="SM00031">
    <property type="entry name" value="DED"/>
    <property type="match status" value="2"/>
</dbReference>
<keyword evidence="9" id="KW-0378">Hydrolase</keyword>
<dbReference type="Gene3D" id="3.40.50.1460">
    <property type="match status" value="1"/>
</dbReference>
<evidence type="ECO:0000256" key="16">
    <source>
        <dbReference type="RuleBase" id="RU003971"/>
    </source>
</evidence>
<evidence type="ECO:0000256" key="9">
    <source>
        <dbReference type="ARBA" id="ARBA00022801"/>
    </source>
</evidence>
<dbReference type="GO" id="GO:0006915">
    <property type="term" value="P:apoptotic process"/>
    <property type="evidence" value="ECO:0007669"/>
    <property type="project" value="UniProtKB-KW"/>
</dbReference>
<dbReference type="PANTHER" id="PTHR48169:SF7">
    <property type="entry name" value="CASPASE 10"/>
    <property type="match status" value="1"/>
</dbReference>
<dbReference type="GO" id="GO:0005737">
    <property type="term" value="C:cytoplasm"/>
    <property type="evidence" value="ECO:0007669"/>
    <property type="project" value="UniProtKB-SubCell"/>
</dbReference>
<dbReference type="InterPro" id="IPR033139">
    <property type="entry name" value="Caspase_cys_AS"/>
</dbReference>
<comment type="similarity">
    <text evidence="3 16">Belongs to the peptidase C14A family.</text>
</comment>
<dbReference type="SUPFAM" id="SSF47986">
    <property type="entry name" value="DEATH domain"/>
    <property type="match status" value="2"/>
</dbReference>
<evidence type="ECO:0000256" key="4">
    <source>
        <dbReference type="ARBA" id="ARBA00022490"/>
    </source>
</evidence>
<keyword evidence="8" id="KW-0677">Repeat</keyword>
<evidence type="ECO:0000256" key="15">
    <source>
        <dbReference type="ARBA" id="ARBA00068172"/>
    </source>
</evidence>
<evidence type="ECO:0000256" key="1">
    <source>
        <dbReference type="ARBA" id="ARBA00004123"/>
    </source>
</evidence>
<keyword evidence="6" id="KW-0645">Protease</keyword>
<evidence type="ECO:0000313" key="21">
    <source>
        <dbReference type="Proteomes" id="UP000472267"/>
    </source>
</evidence>
<keyword evidence="5" id="KW-0597">Phosphoprotein</keyword>
<evidence type="ECO:0000259" key="17">
    <source>
        <dbReference type="PROSITE" id="PS50168"/>
    </source>
</evidence>
<reference evidence="20" key="1">
    <citation type="submission" date="2019-06" db="EMBL/GenBank/DDBJ databases">
        <authorList>
            <consortium name="Wellcome Sanger Institute Data Sharing"/>
        </authorList>
    </citation>
    <scope>NUCLEOTIDE SEQUENCE [LARGE SCALE GENOMIC DNA]</scope>
</reference>
<dbReference type="InterPro" id="IPR029030">
    <property type="entry name" value="Caspase-like_dom_sf"/>
</dbReference>
<protein>
    <recommendedName>
        <fullName evidence="15">Caspase-8</fullName>
        <ecNumber evidence="14">3.4.22.61</ecNumber>
    </recommendedName>
</protein>
<dbReference type="GO" id="GO:0051604">
    <property type="term" value="P:protein maturation"/>
    <property type="evidence" value="ECO:0007669"/>
    <property type="project" value="UniProtKB-ARBA"/>
</dbReference>
<dbReference type="PROSITE" id="PS01122">
    <property type="entry name" value="CASPASE_CYS"/>
    <property type="match status" value="1"/>
</dbReference>
<evidence type="ECO:0000259" key="18">
    <source>
        <dbReference type="PROSITE" id="PS50207"/>
    </source>
</evidence>
<reference evidence="20" key="3">
    <citation type="submission" date="2025-09" db="UniProtKB">
        <authorList>
            <consortium name="Ensembl"/>
        </authorList>
    </citation>
    <scope>IDENTIFICATION</scope>
</reference>
<dbReference type="CDD" id="cd00032">
    <property type="entry name" value="CASc"/>
    <property type="match status" value="1"/>
</dbReference>
<keyword evidence="21" id="KW-1185">Reference proteome</keyword>
<keyword evidence="12" id="KW-0539">Nucleus</keyword>
<dbReference type="InterPro" id="IPR001309">
    <property type="entry name" value="Pept_C14_p20"/>
</dbReference>
<name>A0A672G262_SALFA</name>
<dbReference type="SMART" id="SM00115">
    <property type="entry name" value="CASc"/>
    <property type="match status" value="1"/>
</dbReference>
<dbReference type="InterPro" id="IPR015917">
    <property type="entry name" value="Pept_C14A"/>
</dbReference>
<dbReference type="GO" id="GO:0005634">
    <property type="term" value="C:nucleus"/>
    <property type="evidence" value="ECO:0007669"/>
    <property type="project" value="UniProtKB-SubCell"/>
</dbReference>
<dbReference type="PRINTS" id="PR00376">
    <property type="entry name" value="IL1BCENZYME"/>
</dbReference>